<reference evidence="2" key="1">
    <citation type="journal article" date="2013" name="Nature">
        <title>Pan genome of the phytoplankton Emiliania underpins its global distribution.</title>
        <authorList>
            <person name="Read B.A."/>
            <person name="Kegel J."/>
            <person name="Klute M.J."/>
            <person name="Kuo A."/>
            <person name="Lefebvre S.C."/>
            <person name="Maumus F."/>
            <person name="Mayer C."/>
            <person name="Miller J."/>
            <person name="Monier A."/>
            <person name="Salamov A."/>
            <person name="Young J."/>
            <person name="Aguilar M."/>
            <person name="Claverie J.M."/>
            <person name="Frickenhaus S."/>
            <person name="Gonzalez K."/>
            <person name="Herman E.K."/>
            <person name="Lin Y.C."/>
            <person name="Napier J."/>
            <person name="Ogata H."/>
            <person name="Sarno A.F."/>
            <person name="Shmutz J."/>
            <person name="Schroeder D."/>
            <person name="de Vargas C."/>
            <person name="Verret F."/>
            <person name="von Dassow P."/>
            <person name="Valentin K."/>
            <person name="Van de Peer Y."/>
            <person name="Wheeler G."/>
            <person name="Dacks J.B."/>
            <person name="Delwiche C.F."/>
            <person name="Dyhrman S.T."/>
            <person name="Glockner G."/>
            <person name="John U."/>
            <person name="Richards T."/>
            <person name="Worden A.Z."/>
            <person name="Zhang X."/>
            <person name="Grigoriev I.V."/>
            <person name="Allen A.E."/>
            <person name="Bidle K."/>
            <person name="Borodovsky M."/>
            <person name="Bowler C."/>
            <person name="Brownlee C."/>
            <person name="Cock J.M."/>
            <person name="Elias M."/>
            <person name="Gladyshev V.N."/>
            <person name="Groth M."/>
            <person name="Guda C."/>
            <person name="Hadaegh A."/>
            <person name="Iglesias-Rodriguez M.D."/>
            <person name="Jenkins J."/>
            <person name="Jones B.M."/>
            <person name="Lawson T."/>
            <person name="Leese F."/>
            <person name="Lindquist E."/>
            <person name="Lobanov A."/>
            <person name="Lomsadze A."/>
            <person name="Malik S.B."/>
            <person name="Marsh M.E."/>
            <person name="Mackinder L."/>
            <person name="Mock T."/>
            <person name="Mueller-Roeber B."/>
            <person name="Pagarete A."/>
            <person name="Parker M."/>
            <person name="Probert I."/>
            <person name="Quesneville H."/>
            <person name="Raines C."/>
            <person name="Rensing S.A."/>
            <person name="Riano-Pachon D.M."/>
            <person name="Richier S."/>
            <person name="Rokitta S."/>
            <person name="Shiraiwa Y."/>
            <person name="Soanes D.M."/>
            <person name="van der Giezen M."/>
            <person name="Wahlund T.M."/>
            <person name="Williams B."/>
            <person name="Wilson W."/>
            <person name="Wolfe G."/>
            <person name="Wurch L.L."/>
        </authorList>
    </citation>
    <scope>NUCLEOTIDE SEQUENCE</scope>
</reference>
<name>A0A0D3IZS1_EMIH1</name>
<dbReference type="RefSeq" id="XP_005769185.1">
    <property type="nucleotide sequence ID" value="XM_005769128.1"/>
</dbReference>
<dbReference type="InterPro" id="IPR009563">
    <property type="entry name" value="SSSCA1"/>
</dbReference>
<reference evidence="1" key="2">
    <citation type="submission" date="2024-10" db="UniProtKB">
        <authorList>
            <consortium name="EnsemblProtists"/>
        </authorList>
    </citation>
    <scope>IDENTIFICATION</scope>
</reference>
<dbReference type="AlphaFoldDB" id="A0A0D3IZS1"/>
<dbReference type="PaxDb" id="2903-EOD16756"/>
<dbReference type="KEGG" id="ehx:EMIHUDRAFT_210273"/>
<dbReference type="EnsemblProtists" id="EOD16756">
    <property type="protein sequence ID" value="EOD16756"/>
    <property type="gene ID" value="EMIHUDRAFT_210273"/>
</dbReference>
<evidence type="ECO:0000313" key="1">
    <source>
        <dbReference type="EnsemblProtists" id="EOD16756"/>
    </source>
</evidence>
<evidence type="ECO:0000313" key="2">
    <source>
        <dbReference type="Proteomes" id="UP000013827"/>
    </source>
</evidence>
<keyword evidence="2" id="KW-1185">Reference proteome</keyword>
<organism evidence="1 2">
    <name type="scientific">Emiliania huxleyi (strain CCMP1516)</name>
    <dbReference type="NCBI Taxonomy" id="280463"/>
    <lineage>
        <taxon>Eukaryota</taxon>
        <taxon>Haptista</taxon>
        <taxon>Haptophyta</taxon>
        <taxon>Prymnesiophyceae</taxon>
        <taxon>Isochrysidales</taxon>
        <taxon>Noelaerhabdaceae</taxon>
        <taxon>Emiliania</taxon>
    </lineage>
</organism>
<dbReference type="Pfam" id="PF06677">
    <property type="entry name" value="Auto_anti-p27"/>
    <property type="match status" value="1"/>
</dbReference>
<dbReference type="HOGENOM" id="CLU_2643209_0_0_1"/>
<dbReference type="Proteomes" id="UP000013827">
    <property type="component" value="Unassembled WGS sequence"/>
</dbReference>
<proteinExistence type="predicted"/>
<evidence type="ECO:0008006" key="3">
    <source>
        <dbReference type="Google" id="ProtNLM"/>
    </source>
</evidence>
<protein>
    <recommendedName>
        <fullName evidence="3">HEPN domain-containing protein</fullName>
    </recommendedName>
</protein>
<dbReference type="GeneID" id="17262904"/>
<sequence length="82" mass="8975">MSPRADLYSKKMGELLLKGWRMLEEECPLTHDLTECAKLLSRAAAPPPHGLVETMAQCADALAATERAKALYRTGPGPHWGD</sequence>
<accession>A0A0D3IZS1</accession>